<feature type="compositionally biased region" description="Basic and acidic residues" evidence="1">
    <location>
        <begin position="598"/>
        <end position="608"/>
    </location>
</feature>
<evidence type="ECO:0000313" key="3">
    <source>
        <dbReference type="EMBL" id="GBG97215.1"/>
    </source>
</evidence>
<feature type="compositionally biased region" description="Basic and acidic residues" evidence="1">
    <location>
        <begin position="1"/>
        <end position="21"/>
    </location>
</feature>
<feature type="region of interest" description="Disordered" evidence="1">
    <location>
        <begin position="1"/>
        <end position="22"/>
    </location>
</feature>
<dbReference type="EMBL" id="BFFO01000008">
    <property type="protein sequence ID" value="GBG97215.1"/>
    <property type="molecule type" value="Genomic_DNA"/>
</dbReference>
<feature type="compositionally biased region" description="Basic and acidic residues" evidence="1">
    <location>
        <begin position="74"/>
        <end position="83"/>
    </location>
</feature>
<evidence type="ECO:0000256" key="1">
    <source>
        <dbReference type="SAM" id="MobiDB-lite"/>
    </source>
</evidence>
<accession>A0A2R5HI82</accession>
<keyword evidence="4" id="KW-1185">Reference proteome</keyword>
<proteinExistence type="predicted"/>
<feature type="region of interest" description="Disordered" evidence="1">
    <location>
        <begin position="482"/>
        <end position="501"/>
    </location>
</feature>
<keyword evidence="2" id="KW-0812">Transmembrane</keyword>
<organism evidence="3 4">
    <name type="scientific">Lactococcus termiticola</name>
    <dbReference type="NCBI Taxonomy" id="2169526"/>
    <lineage>
        <taxon>Bacteria</taxon>
        <taxon>Bacillati</taxon>
        <taxon>Bacillota</taxon>
        <taxon>Bacilli</taxon>
        <taxon>Lactobacillales</taxon>
        <taxon>Streptococcaceae</taxon>
        <taxon>Lactococcus</taxon>
    </lineage>
</organism>
<evidence type="ECO:0000313" key="4">
    <source>
        <dbReference type="Proteomes" id="UP000245021"/>
    </source>
</evidence>
<dbReference type="AlphaFoldDB" id="A0A2R5HI82"/>
<name>A0A2R5HI82_9LACT</name>
<protein>
    <submittedName>
        <fullName evidence="3">Uncharacterized protein</fullName>
    </submittedName>
</protein>
<sequence>MSKQEDWLQDFEAKNGRKPSLEEFSEAQKNAFAIEEADPKALWLAEFKKAEGRDPSLAEFEAAKNNGFQMSEAKASEETKEVETAEAEAPAAAEAAPLSTEEQWIQDFEAREGRKPAMNEFLAAKANSFSSEASPVEAQETTQATNAQTQVAPAAAAYAQPQPQVKPKAPRQKMKTKTKLILTASAVVVVAAGLWATGEFWYFSKAEQLNRYVAAYNKNPEAASIDGKTYIWSDTKKAIKKTDLKYSPNMADKISKDHLLAGTQFKQDGYQYLVFPKYKVFVDPESLTLKANSKGLNLSVNGNKIASSTSANFKTTVARLFPGDYKIDAVGKINNKSVNLTKTVTVDHANTVGNFQLSFLTFNLYSNLVNADVYSGKDKIGSLTNGQYKFVDLPVVSNDQISVQKAFKSGVAKTPVKWVSDITDGDSVYLNWDQELSNDTAKELFSSAFSDISSDNGASSVFEGGSDNSFYKALTGRFTHMKSPSDATHHQASSISVESSNVDSITQNDINDYTVNVSIVLDVYYNSEKQNPYYGDFYQKRTFSIHVKYVPQSDNDSDSDSYYNSSNDSSDTSGGNYKNFVIVNDAGNAQDGDSTKTTVKDDTKHDSSYDDDDSDN</sequence>
<dbReference type="Proteomes" id="UP000245021">
    <property type="component" value="Unassembled WGS sequence"/>
</dbReference>
<feature type="compositionally biased region" description="Low complexity" evidence="1">
    <location>
        <begin position="560"/>
        <end position="571"/>
    </location>
</feature>
<keyword evidence="2" id="KW-0472">Membrane</keyword>
<dbReference type="OrthoDB" id="2216620at2"/>
<feature type="region of interest" description="Disordered" evidence="1">
    <location>
        <begin position="552"/>
        <end position="616"/>
    </location>
</feature>
<evidence type="ECO:0000256" key="2">
    <source>
        <dbReference type="SAM" id="Phobius"/>
    </source>
</evidence>
<feature type="compositionally biased region" description="Low complexity" evidence="1">
    <location>
        <begin position="87"/>
        <end position="100"/>
    </location>
</feature>
<feature type="region of interest" description="Disordered" evidence="1">
    <location>
        <begin position="64"/>
        <end position="100"/>
    </location>
</feature>
<dbReference type="RefSeq" id="WP_109246170.1">
    <property type="nucleotide sequence ID" value="NZ_BFFO01000008.1"/>
</dbReference>
<gene>
    <name evidence="3" type="ORF">NtB2_01353</name>
</gene>
<comment type="caution">
    <text evidence="3">The sequence shown here is derived from an EMBL/GenBank/DDBJ whole genome shotgun (WGS) entry which is preliminary data.</text>
</comment>
<keyword evidence="2" id="KW-1133">Transmembrane helix</keyword>
<feature type="transmembrane region" description="Helical" evidence="2">
    <location>
        <begin position="180"/>
        <end position="203"/>
    </location>
</feature>
<reference evidence="3 4" key="1">
    <citation type="journal article" date="2018" name="Genome Announc.">
        <title>Draft Genome Sequence of Lactococcus sp. Strain NtB2 (JCM 32569), Isolated from the Gut of the Higher Termite Nasutitermes takasagoensis.</title>
        <authorList>
            <person name="Noda S."/>
            <person name="Aihara C."/>
            <person name="Yuki M."/>
            <person name="Ohkuma M."/>
        </authorList>
    </citation>
    <scope>NUCLEOTIDE SEQUENCE [LARGE SCALE GENOMIC DNA]</scope>
    <source>
        <strain evidence="3 4">NtB2</strain>
    </source>
</reference>